<dbReference type="RefSeq" id="WP_119376248.1">
    <property type="nucleotide sequence ID" value="NZ_QWFX01000011.1"/>
</dbReference>
<dbReference type="InterPro" id="IPR005632">
    <property type="entry name" value="Chaperone_Skp"/>
</dbReference>
<accession>A0A399RHA5</accession>
<evidence type="ECO:0000313" key="4">
    <source>
        <dbReference type="Proteomes" id="UP000266385"/>
    </source>
</evidence>
<evidence type="ECO:0000256" key="1">
    <source>
        <dbReference type="SAM" id="Coils"/>
    </source>
</evidence>
<evidence type="ECO:0000313" key="3">
    <source>
        <dbReference type="EMBL" id="RIJ29377.1"/>
    </source>
</evidence>
<keyword evidence="2" id="KW-0732">Signal</keyword>
<dbReference type="EMBL" id="QWFX01000011">
    <property type="protein sequence ID" value="RIJ29377.1"/>
    <property type="molecule type" value="Genomic_DNA"/>
</dbReference>
<dbReference type="InterPro" id="IPR024930">
    <property type="entry name" value="Skp_dom_sf"/>
</dbReference>
<dbReference type="SMART" id="SM00935">
    <property type="entry name" value="OmpH"/>
    <property type="match status" value="1"/>
</dbReference>
<feature type="chain" id="PRO_5017294319" evidence="2">
    <location>
        <begin position="20"/>
        <end position="331"/>
    </location>
</feature>
<name>A0A399RHA5_9PROT</name>
<dbReference type="AlphaFoldDB" id="A0A399RHA5"/>
<reference evidence="3 4" key="1">
    <citation type="submission" date="2018-08" db="EMBL/GenBank/DDBJ databases">
        <title>Henriciella mobilis sp. nov., isolated from seawater.</title>
        <authorList>
            <person name="Cheng H."/>
            <person name="Wu Y.-H."/>
            <person name="Xu X.-W."/>
            <person name="Guo L.-L."/>
        </authorList>
    </citation>
    <scope>NUCLEOTIDE SEQUENCE [LARGE SCALE GENOMIC DNA]</scope>
    <source>
        <strain evidence="3 4">JN25</strain>
    </source>
</reference>
<feature type="signal peptide" evidence="2">
    <location>
        <begin position="1"/>
        <end position="19"/>
    </location>
</feature>
<protein>
    <submittedName>
        <fullName evidence="3">OmpH family outer membrane protein</fullName>
    </submittedName>
</protein>
<evidence type="ECO:0000256" key="2">
    <source>
        <dbReference type="SAM" id="SignalP"/>
    </source>
</evidence>
<sequence length="331" mass="36946">MMRLAIATALAAIALPAAAQTVTVTFDDEAAMSVYGYQLDDFHQERLDHWRGEIEAKSAEIGAQQARIAQDGAVWPEETLLLQQQRLAELQDRLVDLNVRANEEVDQLARTAKAGFRADARPFMRDFAKANGIGEILVDPIDDDGPSFLVLNPAYDISAPIGEMMKSGPGADVPNGPDRPPVIRYVHAKDVYYFSGNQAAREADLGERLRADENRLAGERRDLDMRLANLEQRRLIMSPEEQELAELKLEADSEDMTEAYRQSGERFVLLGKERLASFKTDIYIYLANNPDEVKADIVRFIDDDALDGTLLVAHPDLDITEMVTARMTLPE</sequence>
<proteinExistence type="predicted"/>
<keyword evidence="4" id="KW-1185">Reference proteome</keyword>
<feature type="coiled-coil region" evidence="1">
    <location>
        <begin position="80"/>
        <end position="107"/>
    </location>
</feature>
<keyword evidence="1" id="KW-0175">Coiled coil</keyword>
<dbReference type="GO" id="GO:0051082">
    <property type="term" value="F:unfolded protein binding"/>
    <property type="evidence" value="ECO:0007669"/>
    <property type="project" value="InterPro"/>
</dbReference>
<organism evidence="3 4">
    <name type="scientific">Henriciella mobilis</name>
    <dbReference type="NCBI Taxonomy" id="2305467"/>
    <lineage>
        <taxon>Bacteria</taxon>
        <taxon>Pseudomonadati</taxon>
        <taxon>Pseudomonadota</taxon>
        <taxon>Alphaproteobacteria</taxon>
        <taxon>Hyphomonadales</taxon>
        <taxon>Hyphomonadaceae</taxon>
        <taxon>Henriciella</taxon>
    </lineage>
</organism>
<dbReference type="Gene3D" id="3.30.910.20">
    <property type="entry name" value="Skp domain"/>
    <property type="match status" value="1"/>
</dbReference>
<gene>
    <name evidence="3" type="ORF">D1223_09710</name>
</gene>
<dbReference type="Proteomes" id="UP000266385">
    <property type="component" value="Unassembled WGS sequence"/>
</dbReference>
<comment type="caution">
    <text evidence="3">The sequence shown here is derived from an EMBL/GenBank/DDBJ whole genome shotgun (WGS) entry which is preliminary data.</text>
</comment>